<feature type="compositionally biased region" description="Basic and acidic residues" evidence="1">
    <location>
        <begin position="310"/>
        <end position="320"/>
    </location>
</feature>
<feature type="transmembrane region" description="Helical" evidence="2">
    <location>
        <begin position="247"/>
        <end position="269"/>
    </location>
</feature>
<feature type="transmembrane region" description="Helical" evidence="2">
    <location>
        <begin position="120"/>
        <end position="143"/>
    </location>
</feature>
<feature type="transmembrane region" description="Helical" evidence="2">
    <location>
        <begin position="187"/>
        <end position="206"/>
    </location>
</feature>
<reference evidence="3 4" key="1">
    <citation type="submission" date="2024-01" db="EMBL/GenBank/DDBJ databases">
        <title>A draft genome for a cacao thread blight-causing isolate of Paramarasmius palmivorus.</title>
        <authorList>
            <person name="Baruah I.K."/>
            <person name="Bukari Y."/>
            <person name="Amoako-Attah I."/>
            <person name="Meinhardt L.W."/>
            <person name="Bailey B.A."/>
            <person name="Cohen S.P."/>
        </authorList>
    </citation>
    <scope>NUCLEOTIDE SEQUENCE [LARGE SCALE GENOMIC DNA]</scope>
    <source>
        <strain evidence="3 4">GH-12</strain>
    </source>
</reference>
<feature type="transmembrane region" description="Helical" evidence="2">
    <location>
        <begin position="218"/>
        <end position="240"/>
    </location>
</feature>
<proteinExistence type="predicted"/>
<feature type="compositionally biased region" description="Polar residues" evidence="1">
    <location>
        <begin position="371"/>
        <end position="382"/>
    </location>
</feature>
<feature type="non-terminal residue" evidence="3">
    <location>
        <position position="1"/>
    </location>
</feature>
<feature type="transmembrane region" description="Helical" evidence="2">
    <location>
        <begin position="53"/>
        <end position="75"/>
    </location>
</feature>
<feature type="transmembrane region" description="Helical" evidence="2">
    <location>
        <begin position="155"/>
        <end position="180"/>
    </location>
</feature>
<name>A0AAW0CFP6_9AGAR</name>
<comment type="caution">
    <text evidence="3">The sequence shown here is derived from an EMBL/GenBank/DDBJ whole genome shotgun (WGS) entry which is preliminary data.</text>
</comment>
<feature type="transmembrane region" description="Helical" evidence="2">
    <location>
        <begin position="21"/>
        <end position="41"/>
    </location>
</feature>
<dbReference type="Proteomes" id="UP001383192">
    <property type="component" value="Unassembled WGS sequence"/>
</dbReference>
<keyword evidence="2" id="KW-0812">Transmembrane</keyword>
<evidence type="ECO:0000256" key="1">
    <source>
        <dbReference type="SAM" id="MobiDB-lite"/>
    </source>
</evidence>
<evidence type="ECO:0000313" key="4">
    <source>
        <dbReference type="Proteomes" id="UP001383192"/>
    </source>
</evidence>
<accession>A0AAW0CFP6</accession>
<feature type="compositionally biased region" description="Low complexity" evidence="1">
    <location>
        <begin position="400"/>
        <end position="422"/>
    </location>
</feature>
<feature type="compositionally biased region" description="Low complexity" evidence="1">
    <location>
        <begin position="329"/>
        <end position="343"/>
    </location>
</feature>
<feature type="region of interest" description="Disordered" evidence="1">
    <location>
        <begin position="517"/>
        <end position="564"/>
    </location>
</feature>
<keyword evidence="2" id="KW-1133">Transmembrane helix</keyword>
<feature type="compositionally biased region" description="Basic residues" evidence="1">
    <location>
        <begin position="349"/>
        <end position="358"/>
    </location>
</feature>
<dbReference type="EMBL" id="JAYKXP010000051">
    <property type="protein sequence ID" value="KAK7036406.1"/>
    <property type="molecule type" value="Genomic_DNA"/>
</dbReference>
<evidence type="ECO:0000313" key="3">
    <source>
        <dbReference type="EMBL" id="KAK7036406.1"/>
    </source>
</evidence>
<protein>
    <submittedName>
        <fullName evidence="3">Uncharacterized protein</fullName>
    </submittedName>
</protein>
<dbReference type="AlphaFoldDB" id="A0AAW0CFP6"/>
<sequence length="584" mass="65602">LYDDPYLLFKPPFARSLPVQILVTGVVFTLVAVLFVHLVFTGQYHWPLAPVNYVLQLSGVTTLLISLIATLNVVLQRTTRESDGWPYMVSYIAVNVPPSEDSFSEDSGIKVWTIAERATWSLMTATISVLVQITHIQFLTLLYPSTLERRLIFSLLGPMAIISAVMQLLPISAPASVIIVASDIRNVCNATLSLLFTASLFIWGLLVNRANAWRTDGGTAVFGIAALSLAIASTGLNFLYVPREEEYVWLPGLMWAVVLWQSFMGWWWWVGSSSSGLGDESMGTTEEIMEHVIRRGQKMQNRRKERRKRQLESREREREQGGSGGTTVGGSSSSSGGWRSVFSGEGGNARRRKRRRVRARTDEELSDAIPNASQSASSGTQPRSSRSGTGNTRRHRQRDSPTSDNEESTSNTSNTSTGTLPGFLPQSIHNWYANIRTAHVVAARQQAEERRERIREMRGEGRLNGSGWGLGSSAVRRAEIEMEMEMNELPSRRRSGRRAKVLTSDEEDFYTTEAELDAVVDEPEPGPQSPSQQQRNRDIDIEANVPEYPPPRPPHPPTPPEPRRRSMWWWGPFRQWRLQDSTIY</sequence>
<gene>
    <name evidence="3" type="ORF">VNI00_011603</name>
</gene>
<organism evidence="3 4">
    <name type="scientific">Paramarasmius palmivorus</name>
    <dbReference type="NCBI Taxonomy" id="297713"/>
    <lineage>
        <taxon>Eukaryota</taxon>
        <taxon>Fungi</taxon>
        <taxon>Dikarya</taxon>
        <taxon>Basidiomycota</taxon>
        <taxon>Agaricomycotina</taxon>
        <taxon>Agaricomycetes</taxon>
        <taxon>Agaricomycetidae</taxon>
        <taxon>Agaricales</taxon>
        <taxon>Marasmiineae</taxon>
        <taxon>Marasmiaceae</taxon>
        <taxon>Paramarasmius</taxon>
    </lineage>
</organism>
<evidence type="ECO:0000256" key="2">
    <source>
        <dbReference type="SAM" id="Phobius"/>
    </source>
</evidence>
<feature type="compositionally biased region" description="Pro residues" evidence="1">
    <location>
        <begin position="547"/>
        <end position="560"/>
    </location>
</feature>
<feature type="region of interest" description="Disordered" evidence="1">
    <location>
        <begin position="293"/>
        <end position="422"/>
    </location>
</feature>
<feature type="compositionally biased region" description="Basic residues" evidence="1">
    <location>
        <begin position="294"/>
        <end position="309"/>
    </location>
</feature>
<keyword evidence="4" id="KW-1185">Reference proteome</keyword>
<keyword evidence="2" id="KW-0472">Membrane</keyword>